<evidence type="ECO:0000256" key="3">
    <source>
        <dbReference type="ARBA" id="ARBA00023186"/>
    </source>
</evidence>
<feature type="compositionally biased region" description="Gly residues" evidence="6">
    <location>
        <begin position="1"/>
        <end position="10"/>
    </location>
</feature>
<dbReference type="GO" id="GO:0005737">
    <property type="term" value="C:cytoplasm"/>
    <property type="evidence" value="ECO:0007669"/>
    <property type="project" value="UniProtKB-SubCell"/>
</dbReference>
<comment type="caution">
    <text evidence="7">The sequence shown here is derived from an EMBL/GenBank/DDBJ whole genome shotgun (WGS) entry which is preliminary data.</text>
</comment>
<dbReference type="GO" id="GO:0051087">
    <property type="term" value="F:protein-folding chaperone binding"/>
    <property type="evidence" value="ECO:0007669"/>
    <property type="project" value="TreeGrafter"/>
</dbReference>
<evidence type="ECO:0000313" key="8">
    <source>
        <dbReference type="Proteomes" id="UP000007820"/>
    </source>
</evidence>
<keyword evidence="3 4" id="KW-0143">Chaperone</keyword>
<dbReference type="GO" id="GO:0005524">
    <property type="term" value="F:ATP binding"/>
    <property type="evidence" value="ECO:0007669"/>
    <property type="project" value="InterPro"/>
</dbReference>
<dbReference type="InterPro" id="IPR037124">
    <property type="entry name" value="Chaperonin_GroES_sf"/>
</dbReference>
<dbReference type="GO" id="GO:0051082">
    <property type="term" value="F:unfolded protein binding"/>
    <property type="evidence" value="ECO:0007669"/>
    <property type="project" value="TreeGrafter"/>
</dbReference>
<gene>
    <name evidence="4 7" type="primary">groES</name>
    <name evidence="4" type="synonym">groS</name>
    <name evidence="7" type="ORF">HMPREF9136_2351</name>
</gene>
<proteinExistence type="inferred from homology"/>
<dbReference type="Gene3D" id="2.30.33.40">
    <property type="entry name" value="GroES chaperonin"/>
    <property type="match status" value="1"/>
</dbReference>
<name>F9D673_PREDD</name>
<evidence type="ECO:0000256" key="1">
    <source>
        <dbReference type="ARBA" id="ARBA00006975"/>
    </source>
</evidence>
<dbReference type="EMBL" id="AFPW01000041">
    <property type="protein sequence ID" value="EGQ12468.1"/>
    <property type="molecule type" value="Genomic_DNA"/>
</dbReference>
<dbReference type="NCBIfam" id="NF001531">
    <property type="entry name" value="PRK00364.2-2"/>
    <property type="match status" value="1"/>
</dbReference>
<organism evidence="7 8">
    <name type="scientific">Prevotella dentalis (strain ATCC 49559 / DSM 3688 / JCM 13448 / NCTC 12043 / ES 2772)</name>
    <name type="common">Mitsuokella dentalis</name>
    <dbReference type="NCBI Taxonomy" id="908937"/>
    <lineage>
        <taxon>Bacteria</taxon>
        <taxon>Pseudomonadati</taxon>
        <taxon>Bacteroidota</taxon>
        <taxon>Bacteroidia</taxon>
        <taxon>Bacteroidales</taxon>
        <taxon>Prevotellaceae</taxon>
        <taxon>Prevotella</taxon>
    </lineage>
</organism>
<dbReference type="eggNOG" id="COG0234">
    <property type="taxonomic scope" value="Bacteria"/>
</dbReference>
<dbReference type="SMART" id="SM00883">
    <property type="entry name" value="Cpn10"/>
    <property type="match status" value="1"/>
</dbReference>
<evidence type="ECO:0000256" key="2">
    <source>
        <dbReference type="ARBA" id="ARBA00022490"/>
    </source>
</evidence>
<evidence type="ECO:0000256" key="4">
    <source>
        <dbReference type="HAMAP-Rule" id="MF_00580"/>
    </source>
</evidence>
<dbReference type="InterPro" id="IPR011032">
    <property type="entry name" value="GroES-like_sf"/>
</dbReference>
<comment type="function">
    <text evidence="4 5">Together with the chaperonin GroEL, plays an essential role in assisting protein folding. The GroEL-GroES system forms a nano-cage that allows encapsulation of the non-native substrate proteins and provides a physical environment optimized to promote and accelerate protein folding. GroES binds to the apical surface of the GroEL ring, thereby capping the opening of the GroEL channel.</text>
</comment>
<dbReference type="FunFam" id="2.30.33.40:FF:000004">
    <property type="entry name" value="10 kDa chaperonin"/>
    <property type="match status" value="1"/>
</dbReference>
<dbReference type="HAMAP" id="MF_00580">
    <property type="entry name" value="CH10"/>
    <property type="match status" value="1"/>
</dbReference>
<comment type="subcellular location">
    <subcellularLocation>
        <location evidence="4">Cytoplasm</location>
    </subcellularLocation>
</comment>
<dbReference type="PRINTS" id="PR00297">
    <property type="entry name" value="CHAPERONIN10"/>
</dbReference>
<dbReference type="GO" id="GO:0046872">
    <property type="term" value="F:metal ion binding"/>
    <property type="evidence" value="ECO:0007669"/>
    <property type="project" value="TreeGrafter"/>
</dbReference>
<sequence>MAEGEGGLPQGGDPRQTVHAERATQRIHILKIHEIMKVRPLADRVLVLPAPAEEKVGGIIIPDTAKEKPQRGKVVAVGQGTKDEAMLLKEGDEVLYGKYSGTELENDGEKYLMMRQSDVLAVVE</sequence>
<dbReference type="SUPFAM" id="SSF50129">
    <property type="entry name" value="GroES-like"/>
    <property type="match status" value="1"/>
</dbReference>
<comment type="subunit">
    <text evidence="4">Heptamer of 7 subunits arranged in a ring. Interacts with the chaperonin GroEL.</text>
</comment>
<dbReference type="PANTHER" id="PTHR10772">
    <property type="entry name" value="10 KDA HEAT SHOCK PROTEIN"/>
    <property type="match status" value="1"/>
</dbReference>
<dbReference type="STRING" id="908937.Prede_2167"/>
<protein>
    <recommendedName>
        <fullName evidence="4">Co-chaperonin GroES</fullName>
    </recommendedName>
    <alternativeName>
        <fullName evidence="4">10 kDa chaperonin</fullName>
    </alternativeName>
    <alternativeName>
        <fullName evidence="4">Chaperonin-10</fullName>
        <shortName evidence="4">Cpn10</shortName>
    </alternativeName>
</protein>
<dbReference type="CDD" id="cd00320">
    <property type="entry name" value="cpn10"/>
    <property type="match status" value="1"/>
</dbReference>
<dbReference type="NCBIfam" id="NF001533">
    <property type="entry name" value="PRK00364.2-4"/>
    <property type="match status" value="1"/>
</dbReference>
<feature type="region of interest" description="Disordered" evidence="6">
    <location>
        <begin position="1"/>
        <end position="22"/>
    </location>
</feature>
<comment type="similarity">
    <text evidence="1 4 5">Belongs to the GroES chaperonin family.</text>
</comment>
<reference evidence="7 8" key="1">
    <citation type="submission" date="2011-04" db="EMBL/GenBank/DDBJ databases">
        <authorList>
            <person name="Muzny D."/>
            <person name="Qin X."/>
            <person name="Deng J."/>
            <person name="Jiang H."/>
            <person name="Liu Y."/>
            <person name="Qu J."/>
            <person name="Song X.-Z."/>
            <person name="Zhang L."/>
            <person name="Thornton R."/>
            <person name="Coyle M."/>
            <person name="Francisco L."/>
            <person name="Jackson L."/>
            <person name="Javaid M."/>
            <person name="Korchina V."/>
            <person name="Kovar C."/>
            <person name="Mata R."/>
            <person name="Mathew T."/>
            <person name="Ngo R."/>
            <person name="Nguyen L."/>
            <person name="Nguyen N."/>
            <person name="Okwuonu G."/>
            <person name="Ongeri F."/>
            <person name="Pham C."/>
            <person name="Simmons D."/>
            <person name="Wilczek-Boney K."/>
            <person name="Hale W."/>
            <person name="Jakkamsetti A."/>
            <person name="Pham P."/>
            <person name="Ruth R."/>
            <person name="San Lucas F."/>
            <person name="Warren J."/>
            <person name="Zhang J."/>
            <person name="Zhao Z."/>
            <person name="Zhou C."/>
            <person name="Zhu D."/>
            <person name="Lee S."/>
            <person name="Bess C."/>
            <person name="Blankenburg K."/>
            <person name="Forbes L."/>
            <person name="Fu Q."/>
            <person name="Gubbala S."/>
            <person name="Hirani K."/>
            <person name="Jayaseelan J.C."/>
            <person name="Lara F."/>
            <person name="Munidasa M."/>
            <person name="Palculict T."/>
            <person name="Patil S."/>
            <person name="Pu L.-L."/>
            <person name="Saada N."/>
            <person name="Tang L."/>
            <person name="Weissenberger G."/>
            <person name="Zhu Y."/>
            <person name="Hemphill L."/>
            <person name="Shang Y."/>
            <person name="Youmans B."/>
            <person name="Ayvaz T."/>
            <person name="Ross M."/>
            <person name="Santibanez J."/>
            <person name="Aqrawi P."/>
            <person name="Gross S."/>
            <person name="Joshi V."/>
            <person name="Fowler G."/>
            <person name="Nazareth L."/>
            <person name="Reid J."/>
            <person name="Worley K."/>
            <person name="Petrosino J."/>
            <person name="Highlander S."/>
            <person name="Gibbs R."/>
        </authorList>
    </citation>
    <scope>NUCLEOTIDE SEQUENCE [LARGE SCALE GENOMIC DNA]</scope>
    <source>
        <strain evidence="7 8">DSM 3688</strain>
    </source>
</reference>
<evidence type="ECO:0000256" key="5">
    <source>
        <dbReference type="RuleBase" id="RU000535"/>
    </source>
</evidence>
<dbReference type="Proteomes" id="UP000007820">
    <property type="component" value="Unassembled WGS sequence"/>
</dbReference>
<dbReference type="GO" id="GO:0044183">
    <property type="term" value="F:protein folding chaperone"/>
    <property type="evidence" value="ECO:0007669"/>
    <property type="project" value="InterPro"/>
</dbReference>
<dbReference type="Pfam" id="PF00166">
    <property type="entry name" value="Cpn10"/>
    <property type="match status" value="1"/>
</dbReference>
<evidence type="ECO:0000256" key="6">
    <source>
        <dbReference type="SAM" id="MobiDB-lite"/>
    </source>
</evidence>
<accession>F9D673</accession>
<dbReference type="PANTHER" id="PTHR10772:SF58">
    <property type="entry name" value="CO-CHAPERONIN GROES"/>
    <property type="match status" value="1"/>
</dbReference>
<keyword evidence="2 4" id="KW-0963">Cytoplasm</keyword>
<evidence type="ECO:0000313" key="7">
    <source>
        <dbReference type="EMBL" id="EGQ12468.1"/>
    </source>
</evidence>
<dbReference type="AlphaFoldDB" id="F9D673"/>
<dbReference type="InterPro" id="IPR020818">
    <property type="entry name" value="Chaperonin_GroES"/>
</dbReference>